<feature type="transmembrane region" description="Helical" evidence="5">
    <location>
        <begin position="89"/>
        <end position="108"/>
    </location>
</feature>
<evidence type="ECO:0000259" key="6">
    <source>
        <dbReference type="PROSITE" id="PS50887"/>
    </source>
</evidence>
<reference evidence="8" key="1">
    <citation type="submission" date="2016-10" db="EMBL/GenBank/DDBJ databases">
        <authorList>
            <person name="Varghese N."/>
            <person name="Submissions S."/>
        </authorList>
    </citation>
    <scope>NUCLEOTIDE SEQUENCE [LARGE SCALE GENOMIC DNA]</scope>
    <source>
        <strain evidence="8">JCM 14963</strain>
    </source>
</reference>
<dbReference type="GO" id="GO:0052621">
    <property type="term" value="F:diguanylate cyclase activity"/>
    <property type="evidence" value="ECO:0007669"/>
    <property type="project" value="UniProtKB-EC"/>
</dbReference>
<evidence type="ECO:0000313" key="7">
    <source>
        <dbReference type="EMBL" id="SDR79335.1"/>
    </source>
</evidence>
<dbReference type="EC" id="2.7.7.65" evidence="3"/>
<comment type="catalytic activity">
    <reaction evidence="4">
        <text>2 GTP = 3',3'-c-di-GMP + 2 diphosphate</text>
        <dbReference type="Rhea" id="RHEA:24898"/>
        <dbReference type="ChEBI" id="CHEBI:33019"/>
        <dbReference type="ChEBI" id="CHEBI:37565"/>
        <dbReference type="ChEBI" id="CHEBI:58805"/>
        <dbReference type="EC" id="2.7.7.65"/>
    </reaction>
</comment>
<evidence type="ECO:0000256" key="1">
    <source>
        <dbReference type="ARBA" id="ARBA00001946"/>
    </source>
</evidence>
<dbReference type="CDD" id="cd01949">
    <property type="entry name" value="GGDEF"/>
    <property type="match status" value="1"/>
</dbReference>
<dbReference type="PANTHER" id="PTHR45138">
    <property type="entry name" value="REGULATORY COMPONENTS OF SENSORY TRANSDUCTION SYSTEM"/>
    <property type="match status" value="1"/>
</dbReference>
<comment type="subcellular location">
    <subcellularLocation>
        <location evidence="2">Cell inner membrane</location>
    </subcellularLocation>
</comment>
<feature type="transmembrane region" description="Helical" evidence="5">
    <location>
        <begin position="6"/>
        <end position="28"/>
    </location>
</feature>
<feature type="transmembrane region" description="Helical" evidence="5">
    <location>
        <begin position="186"/>
        <end position="207"/>
    </location>
</feature>
<dbReference type="FunFam" id="3.30.70.270:FF:000001">
    <property type="entry name" value="Diguanylate cyclase domain protein"/>
    <property type="match status" value="1"/>
</dbReference>
<dbReference type="InterPro" id="IPR043128">
    <property type="entry name" value="Rev_trsase/Diguanyl_cyclase"/>
</dbReference>
<dbReference type="SMART" id="SM00267">
    <property type="entry name" value="GGDEF"/>
    <property type="match status" value="1"/>
</dbReference>
<keyword evidence="5" id="KW-1133">Transmembrane helix</keyword>
<evidence type="ECO:0000256" key="5">
    <source>
        <dbReference type="SAM" id="Phobius"/>
    </source>
</evidence>
<evidence type="ECO:0000313" key="8">
    <source>
        <dbReference type="Proteomes" id="UP000243413"/>
    </source>
</evidence>
<feature type="transmembrane region" description="Helical" evidence="5">
    <location>
        <begin position="35"/>
        <end position="54"/>
    </location>
</feature>
<feature type="transmembrane region" description="Helical" evidence="5">
    <location>
        <begin position="60"/>
        <end position="77"/>
    </location>
</feature>
<keyword evidence="5" id="KW-0812">Transmembrane</keyword>
<dbReference type="NCBIfam" id="TIGR00254">
    <property type="entry name" value="GGDEF"/>
    <property type="match status" value="1"/>
</dbReference>
<dbReference type="PANTHER" id="PTHR45138:SF9">
    <property type="entry name" value="DIGUANYLATE CYCLASE DGCM-RELATED"/>
    <property type="match status" value="1"/>
</dbReference>
<dbReference type="Proteomes" id="UP000243413">
    <property type="component" value="Chromosome I"/>
</dbReference>
<dbReference type="SUPFAM" id="SSF55073">
    <property type="entry name" value="Nucleotide cyclase"/>
    <property type="match status" value="1"/>
</dbReference>
<dbReference type="GO" id="GO:0005886">
    <property type="term" value="C:plasma membrane"/>
    <property type="evidence" value="ECO:0007669"/>
    <property type="project" value="UniProtKB-SubCell"/>
</dbReference>
<dbReference type="InterPro" id="IPR050469">
    <property type="entry name" value="Diguanylate_Cyclase"/>
</dbReference>
<feature type="transmembrane region" description="Helical" evidence="5">
    <location>
        <begin position="144"/>
        <end position="166"/>
    </location>
</feature>
<sequence>MLDITTLMAVLALTTVTSVFGLLVASVLNRQVVAIRYWALGLSIIVCGVALQSVRAYFPLWVSAVVITQGYFVLLWGTRCYRLSRSSRGFVPAMVIITLLQGLVFFALQASLRFSIMAHSAIVVLVAVLMIVELWRMQIPQRALVWVWSGIWCMHALLYLRRFLLYQFDSAYINASTFEAAEKVEALNYLEGIVFLYGFSLLCVILATRSLQEELKLQATRDPLTNLLNRRAFEEAALRQLAISRRAREGVALLLLDLDKFKAINDAHGHSVGDEVLTVFAAHLTAQLRAQDLLCRFGGEEFVLLVPGADSAKTEALAERIRSRWQKHTFKSLHGELATTVSIGYVCVNDGAEQGLYRLIERADQALYEAKQQGRNCARSWQVEGILTTAGV</sequence>
<name>A0A1H1LZ59_9GAMM</name>
<dbReference type="Pfam" id="PF00990">
    <property type="entry name" value="GGDEF"/>
    <property type="match status" value="1"/>
</dbReference>
<dbReference type="InterPro" id="IPR000160">
    <property type="entry name" value="GGDEF_dom"/>
</dbReference>
<dbReference type="EMBL" id="LT629763">
    <property type="protein sequence ID" value="SDR79335.1"/>
    <property type="molecule type" value="Genomic_DNA"/>
</dbReference>
<feature type="domain" description="GGDEF" evidence="6">
    <location>
        <begin position="249"/>
        <end position="383"/>
    </location>
</feature>
<dbReference type="PROSITE" id="PS50887">
    <property type="entry name" value="GGDEF"/>
    <property type="match status" value="1"/>
</dbReference>
<dbReference type="STRING" id="472181.SAMN05216271_0409"/>
<evidence type="ECO:0000256" key="2">
    <source>
        <dbReference type="ARBA" id="ARBA00004533"/>
    </source>
</evidence>
<dbReference type="InterPro" id="IPR029787">
    <property type="entry name" value="Nucleotide_cyclase"/>
</dbReference>
<organism evidence="7 8">
    <name type="scientific">Halopseudomonas sabulinigri</name>
    <dbReference type="NCBI Taxonomy" id="472181"/>
    <lineage>
        <taxon>Bacteria</taxon>
        <taxon>Pseudomonadati</taxon>
        <taxon>Pseudomonadota</taxon>
        <taxon>Gammaproteobacteria</taxon>
        <taxon>Pseudomonadales</taxon>
        <taxon>Pseudomonadaceae</taxon>
        <taxon>Halopseudomonas</taxon>
    </lineage>
</organism>
<accession>A0A1H1LZ59</accession>
<protein>
    <recommendedName>
        <fullName evidence="3">diguanylate cyclase</fullName>
        <ecNumber evidence="3">2.7.7.65</ecNumber>
    </recommendedName>
</protein>
<keyword evidence="5" id="KW-0472">Membrane</keyword>
<gene>
    <name evidence="7" type="ORF">SAMN05216271_0409</name>
</gene>
<dbReference type="RefSeq" id="WP_092283367.1">
    <property type="nucleotide sequence ID" value="NZ_LT629763.1"/>
</dbReference>
<dbReference type="Gene3D" id="3.30.70.270">
    <property type="match status" value="1"/>
</dbReference>
<dbReference type="OrthoDB" id="9812260at2"/>
<feature type="transmembrane region" description="Helical" evidence="5">
    <location>
        <begin position="114"/>
        <end position="132"/>
    </location>
</feature>
<evidence type="ECO:0000256" key="4">
    <source>
        <dbReference type="ARBA" id="ARBA00034247"/>
    </source>
</evidence>
<dbReference type="AlphaFoldDB" id="A0A1H1LZ59"/>
<comment type="cofactor">
    <cofactor evidence="1">
        <name>Mg(2+)</name>
        <dbReference type="ChEBI" id="CHEBI:18420"/>
    </cofactor>
</comment>
<evidence type="ECO:0000256" key="3">
    <source>
        <dbReference type="ARBA" id="ARBA00012528"/>
    </source>
</evidence>
<proteinExistence type="predicted"/>